<evidence type="ECO:0000256" key="1">
    <source>
        <dbReference type="ARBA" id="ARBA00004496"/>
    </source>
</evidence>
<keyword evidence="3" id="KW-0677">Repeat</keyword>
<gene>
    <name evidence="5" type="ORF">METZ01_LOCUS478076</name>
</gene>
<feature type="non-terminal residue" evidence="5">
    <location>
        <position position="1"/>
    </location>
</feature>
<evidence type="ECO:0000256" key="2">
    <source>
        <dbReference type="ARBA" id="ARBA00022490"/>
    </source>
</evidence>
<dbReference type="GO" id="GO:0005737">
    <property type="term" value="C:cytoplasm"/>
    <property type="evidence" value="ECO:0007669"/>
    <property type="project" value="UniProtKB-SubCell"/>
</dbReference>
<feature type="non-terminal residue" evidence="5">
    <location>
        <position position="243"/>
    </location>
</feature>
<keyword evidence="4" id="KW-0802">TPR repeat</keyword>
<dbReference type="PANTHER" id="PTHR46630:SF1">
    <property type="entry name" value="TETRATRICOPEPTIDE REPEAT PROTEIN 29"/>
    <property type="match status" value="1"/>
</dbReference>
<dbReference type="EMBL" id="UINC01204478">
    <property type="protein sequence ID" value="SVE25222.1"/>
    <property type="molecule type" value="Genomic_DNA"/>
</dbReference>
<dbReference type="InterPro" id="IPR011990">
    <property type="entry name" value="TPR-like_helical_dom_sf"/>
</dbReference>
<reference evidence="5" key="1">
    <citation type="submission" date="2018-05" db="EMBL/GenBank/DDBJ databases">
        <authorList>
            <person name="Lanie J.A."/>
            <person name="Ng W.-L."/>
            <person name="Kazmierczak K.M."/>
            <person name="Andrzejewski T.M."/>
            <person name="Davidsen T.M."/>
            <person name="Wayne K.J."/>
            <person name="Tettelin H."/>
            <person name="Glass J.I."/>
            <person name="Rusch D."/>
            <person name="Podicherti R."/>
            <person name="Tsui H.-C.T."/>
            <person name="Winkler M.E."/>
        </authorList>
    </citation>
    <scope>NUCLEOTIDE SEQUENCE</scope>
</reference>
<protein>
    <submittedName>
        <fullName evidence="5">Uncharacterized protein</fullName>
    </submittedName>
</protein>
<evidence type="ECO:0000313" key="5">
    <source>
        <dbReference type="EMBL" id="SVE25222.1"/>
    </source>
</evidence>
<accession>A0A383BZ74</accession>
<dbReference type="PROSITE" id="PS50005">
    <property type="entry name" value="TPR"/>
    <property type="match status" value="1"/>
</dbReference>
<dbReference type="InterPro" id="IPR051476">
    <property type="entry name" value="Bac_ResReg_Asp_Phosphatase"/>
</dbReference>
<organism evidence="5">
    <name type="scientific">marine metagenome</name>
    <dbReference type="NCBI Taxonomy" id="408172"/>
    <lineage>
        <taxon>unclassified sequences</taxon>
        <taxon>metagenomes</taxon>
        <taxon>ecological metagenomes</taxon>
    </lineage>
</organism>
<dbReference type="Pfam" id="PF13424">
    <property type="entry name" value="TPR_12"/>
    <property type="match status" value="1"/>
</dbReference>
<proteinExistence type="predicted"/>
<name>A0A383BZ74_9ZZZZ</name>
<dbReference type="InterPro" id="IPR019734">
    <property type="entry name" value="TPR_rpt"/>
</dbReference>
<keyword evidence="2" id="KW-0963">Cytoplasm</keyword>
<evidence type="ECO:0000256" key="3">
    <source>
        <dbReference type="ARBA" id="ARBA00022737"/>
    </source>
</evidence>
<dbReference type="GO" id="GO:0003341">
    <property type="term" value="P:cilium movement"/>
    <property type="evidence" value="ECO:0007669"/>
    <property type="project" value="TreeGrafter"/>
</dbReference>
<dbReference type="Gene3D" id="1.25.40.10">
    <property type="entry name" value="Tetratricopeptide repeat domain"/>
    <property type="match status" value="1"/>
</dbReference>
<evidence type="ECO:0000256" key="4">
    <source>
        <dbReference type="ARBA" id="ARBA00022803"/>
    </source>
</evidence>
<comment type="subcellular location">
    <subcellularLocation>
        <location evidence="1">Cytoplasm</location>
    </subcellularLocation>
</comment>
<dbReference type="PANTHER" id="PTHR46630">
    <property type="entry name" value="TETRATRICOPEPTIDE REPEAT PROTEIN 29"/>
    <property type="match status" value="1"/>
</dbReference>
<sequence>ILNDKHAIGASKRGLSMIYASRGENEKQREYLEFAMNIFKEVDDKNLLAICHHDFGLFHTANGDYDKSINYFKRSIELRHQVGKTIDVSIMAMAYPYYIKGEVDKSLNYLEEALKLFEDRKVKMRISTTCIYLAEIYLSKCDYNNALKYSERAVKITSEIGGSPLAQIMIYIYYFISQKYLDIDYNKAKLHEIIENNYIYSKNNKISLYDDDFILPYRLYELLEDTSYLETAYNQIQELADNL</sequence>
<dbReference type="AlphaFoldDB" id="A0A383BZ74"/>
<dbReference type="GO" id="GO:0005929">
    <property type="term" value="C:cilium"/>
    <property type="evidence" value="ECO:0007669"/>
    <property type="project" value="TreeGrafter"/>
</dbReference>
<dbReference type="SMART" id="SM00028">
    <property type="entry name" value="TPR"/>
    <property type="match status" value="3"/>
</dbReference>
<dbReference type="SUPFAM" id="SSF48452">
    <property type="entry name" value="TPR-like"/>
    <property type="match status" value="1"/>
</dbReference>